<evidence type="ECO:0000256" key="1">
    <source>
        <dbReference type="SAM" id="MobiDB-lite"/>
    </source>
</evidence>
<keyword evidence="3" id="KW-1185">Reference proteome</keyword>
<dbReference type="Proteomes" id="UP001162029">
    <property type="component" value="Unassembled WGS sequence"/>
</dbReference>
<gene>
    <name evidence="2" type="ORF">PDE001_LOCUS7382</name>
</gene>
<accession>A0AAV0USX6</accession>
<feature type="compositionally biased region" description="Basic and acidic residues" evidence="1">
    <location>
        <begin position="81"/>
        <end position="93"/>
    </location>
</feature>
<sequence length="144" mass="16387">MSILRRLQTRVQRWLGSTKNGPQVASVAFMITRAMRQQLVDFGFPPSAISSLQPAVAQQIIADKTTFVQFEEIQKQQQVEKAAERAKQTLRQEEEQEQQQERGAVLVKEEMQQKVEHQAKAGASALVILQERVVKQEDVKKTQS</sequence>
<proteinExistence type="predicted"/>
<comment type="caution">
    <text evidence="2">The sequence shown here is derived from an EMBL/GenBank/DDBJ whole genome shotgun (WGS) entry which is preliminary data.</text>
</comment>
<evidence type="ECO:0000313" key="2">
    <source>
        <dbReference type="EMBL" id="CAI5740041.1"/>
    </source>
</evidence>
<evidence type="ECO:0000313" key="3">
    <source>
        <dbReference type="Proteomes" id="UP001162029"/>
    </source>
</evidence>
<feature type="region of interest" description="Disordered" evidence="1">
    <location>
        <begin position="81"/>
        <end position="103"/>
    </location>
</feature>
<name>A0AAV0USX6_9STRA</name>
<dbReference type="AlphaFoldDB" id="A0AAV0USX6"/>
<dbReference type="EMBL" id="CANTFM010001485">
    <property type="protein sequence ID" value="CAI5740041.1"/>
    <property type="molecule type" value="Genomic_DNA"/>
</dbReference>
<evidence type="ECO:0008006" key="4">
    <source>
        <dbReference type="Google" id="ProtNLM"/>
    </source>
</evidence>
<reference evidence="2" key="1">
    <citation type="submission" date="2022-12" db="EMBL/GenBank/DDBJ databases">
        <authorList>
            <person name="Webb A."/>
        </authorList>
    </citation>
    <scope>NUCLEOTIDE SEQUENCE</scope>
    <source>
        <strain evidence="2">Pd1</strain>
    </source>
</reference>
<organism evidence="2 3">
    <name type="scientific">Peronospora destructor</name>
    <dbReference type="NCBI Taxonomy" id="86335"/>
    <lineage>
        <taxon>Eukaryota</taxon>
        <taxon>Sar</taxon>
        <taxon>Stramenopiles</taxon>
        <taxon>Oomycota</taxon>
        <taxon>Peronosporomycetes</taxon>
        <taxon>Peronosporales</taxon>
        <taxon>Peronosporaceae</taxon>
        <taxon>Peronospora</taxon>
    </lineage>
</organism>
<protein>
    <recommendedName>
        <fullName evidence="4">Prohibitin</fullName>
    </recommendedName>
</protein>